<evidence type="ECO:0000313" key="2">
    <source>
        <dbReference type="Proteomes" id="UP000182598"/>
    </source>
</evidence>
<dbReference type="EMBL" id="CYHB01000001">
    <property type="protein sequence ID" value="CUA83957.1"/>
    <property type="molecule type" value="Genomic_DNA"/>
</dbReference>
<accession>A0A0K6GYZ0</accession>
<dbReference type="OrthoDB" id="6058761at2"/>
<name>A0A0K6GYZ0_9GAMM</name>
<dbReference type="Proteomes" id="UP000182598">
    <property type="component" value="Unassembled WGS sequence"/>
</dbReference>
<dbReference type="InterPro" id="IPR035958">
    <property type="entry name" value="SecB-like_sf"/>
</dbReference>
<dbReference type="RefSeq" id="WP_055438467.1">
    <property type="nucleotide sequence ID" value="NZ_CYHB01000001.1"/>
</dbReference>
<proteinExistence type="predicted"/>
<organism evidence="1 2">
    <name type="scientific">Pseudidiomarina woesei</name>
    <dbReference type="NCBI Taxonomy" id="1381080"/>
    <lineage>
        <taxon>Bacteria</taxon>
        <taxon>Pseudomonadati</taxon>
        <taxon>Pseudomonadota</taxon>
        <taxon>Gammaproteobacteria</taxon>
        <taxon>Alteromonadales</taxon>
        <taxon>Idiomarinaceae</taxon>
        <taxon>Pseudidiomarina</taxon>
    </lineage>
</organism>
<dbReference type="SUPFAM" id="SSF54611">
    <property type="entry name" value="SecB-like"/>
    <property type="match status" value="1"/>
</dbReference>
<evidence type="ECO:0000313" key="1">
    <source>
        <dbReference type="EMBL" id="CUA83957.1"/>
    </source>
</evidence>
<protein>
    <submittedName>
        <fullName evidence="1">Uncharacterized protein</fullName>
    </submittedName>
</protein>
<gene>
    <name evidence="1" type="ORF">Ga0061064_0822</name>
</gene>
<keyword evidence="2" id="KW-1185">Reference proteome</keyword>
<sequence>MSTFELARDNLRIMSVCTAELHAKIDDEIVPESIKSEDMNTQIMHRLKAIRSVQMTDNGTPIWGYHFTYVCGLRYLLVSDGKDDDDAKILFNFTAEFVAKYHSSIELNDEALEAFGRKNVGYHVWPYWRELAHSTVARFELPRFSVPHYFAL</sequence>
<reference evidence="2" key="1">
    <citation type="submission" date="2015-08" db="EMBL/GenBank/DDBJ databases">
        <authorList>
            <person name="Varghese N."/>
        </authorList>
    </citation>
    <scope>NUCLEOTIDE SEQUENCE [LARGE SCALE GENOMIC DNA]</scope>
    <source>
        <strain evidence="2">DSM 27808</strain>
    </source>
</reference>
<dbReference type="AlphaFoldDB" id="A0A0K6GYZ0"/>